<evidence type="ECO:0000313" key="1">
    <source>
        <dbReference type="EMBL" id="CAL1546613.1"/>
    </source>
</evidence>
<dbReference type="Pfam" id="PF14580">
    <property type="entry name" value="LRR_9"/>
    <property type="match status" value="1"/>
</dbReference>
<dbReference type="EMBL" id="CAXITT010000834">
    <property type="protein sequence ID" value="CAL1546613.1"/>
    <property type="molecule type" value="Genomic_DNA"/>
</dbReference>
<protein>
    <submittedName>
        <fullName evidence="1">Uncharacterized protein</fullName>
    </submittedName>
</protein>
<comment type="caution">
    <text evidence="1">The sequence shown here is derived from an EMBL/GenBank/DDBJ whole genome shotgun (WGS) entry which is preliminary data.</text>
</comment>
<accession>A0AAV2IHR1</accession>
<dbReference type="InterPro" id="IPR043313">
    <property type="entry name" value="LRMDA"/>
</dbReference>
<keyword evidence="2" id="KW-1185">Reference proteome</keyword>
<dbReference type="Gene3D" id="3.80.10.10">
    <property type="entry name" value="Ribonuclease Inhibitor"/>
    <property type="match status" value="1"/>
</dbReference>
<dbReference type="PANTHER" id="PTHR46282:SF1">
    <property type="entry name" value="LEUCINE-RICH REPEAT-CONTAINING PROTEIN 72-LIKE"/>
    <property type="match status" value="1"/>
</dbReference>
<reference evidence="1 2" key="1">
    <citation type="submission" date="2024-04" db="EMBL/GenBank/DDBJ databases">
        <authorList>
            <consortium name="Genoscope - CEA"/>
            <person name="William W."/>
        </authorList>
    </citation>
    <scope>NUCLEOTIDE SEQUENCE [LARGE SCALE GENOMIC DNA]</scope>
</reference>
<dbReference type="PANTHER" id="PTHR46282">
    <property type="entry name" value="LEUCINE-RICH MELANOCYTE DIFFERENTIATION-ASSOCIATED PROTEIN"/>
    <property type="match status" value="1"/>
</dbReference>
<name>A0AAV2IHR1_LYMST</name>
<proteinExistence type="predicted"/>
<dbReference type="PROSITE" id="PS51450">
    <property type="entry name" value="LRR"/>
    <property type="match status" value="1"/>
</dbReference>
<dbReference type="InterPro" id="IPR032675">
    <property type="entry name" value="LRR_dom_sf"/>
</dbReference>
<sequence length="180" mass="20548">MVEGSPKSHRVSLAYMELAELPVDIISQYGNTIIELDLSHNKVSDLRFLISLPRLQSLVVDHNKISSHVKMPLCRQLQTLWVNHNNIQNLGLFITSLAKNCPNIRILSMMNNEAAPSFFNGGNYQQYLDYRYFVISSLPKLEVLDYTAVTPEERSEARRLYPVSIVQPAKSGKRRKKSKS</sequence>
<dbReference type="Proteomes" id="UP001497497">
    <property type="component" value="Unassembled WGS sequence"/>
</dbReference>
<dbReference type="InterPro" id="IPR001611">
    <property type="entry name" value="Leu-rich_rpt"/>
</dbReference>
<dbReference type="SUPFAM" id="SSF52058">
    <property type="entry name" value="L domain-like"/>
    <property type="match status" value="1"/>
</dbReference>
<evidence type="ECO:0000313" key="2">
    <source>
        <dbReference type="Proteomes" id="UP001497497"/>
    </source>
</evidence>
<gene>
    <name evidence="1" type="ORF">GSLYS_00019990001</name>
</gene>
<dbReference type="AlphaFoldDB" id="A0AAV2IHR1"/>
<organism evidence="1 2">
    <name type="scientific">Lymnaea stagnalis</name>
    <name type="common">Great pond snail</name>
    <name type="synonym">Helix stagnalis</name>
    <dbReference type="NCBI Taxonomy" id="6523"/>
    <lineage>
        <taxon>Eukaryota</taxon>
        <taxon>Metazoa</taxon>
        <taxon>Spiralia</taxon>
        <taxon>Lophotrochozoa</taxon>
        <taxon>Mollusca</taxon>
        <taxon>Gastropoda</taxon>
        <taxon>Heterobranchia</taxon>
        <taxon>Euthyneura</taxon>
        <taxon>Panpulmonata</taxon>
        <taxon>Hygrophila</taxon>
        <taxon>Lymnaeoidea</taxon>
        <taxon>Lymnaeidae</taxon>
        <taxon>Lymnaea</taxon>
    </lineage>
</organism>